<dbReference type="InterPro" id="IPR032675">
    <property type="entry name" value="LRR_dom_sf"/>
</dbReference>
<evidence type="ECO:0000313" key="3">
    <source>
        <dbReference type="EMBL" id="EEN83701.1"/>
    </source>
</evidence>
<evidence type="ECO:0000313" key="4">
    <source>
        <dbReference type="Proteomes" id="UP000004295"/>
    </source>
</evidence>
<keyword evidence="4" id="KW-1185">Reference proteome</keyword>
<comment type="caution">
    <text evidence="3">The sequence shown here is derived from an EMBL/GenBank/DDBJ whole genome shotgun (WGS) entry which is preliminary data.</text>
</comment>
<dbReference type="EMBL" id="ACNN01000005">
    <property type="protein sequence ID" value="EEN83701.1"/>
    <property type="molecule type" value="Genomic_DNA"/>
</dbReference>
<organism evidence="3 4">
    <name type="scientific">Porphyromonas endodontalis (strain ATCC 35406 / DSM 24491 / JCM 8526 / CCUG 16442 / BCRC 14492 / NCTC 13058 / HG 370)</name>
    <name type="common">Bacteroides endodontalis</name>
    <dbReference type="NCBI Taxonomy" id="553175"/>
    <lineage>
        <taxon>Bacteria</taxon>
        <taxon>Pseudomonadati</taxon>
        <taxon>Bacteroidota</taxon>
        <taxon>Bacteroidia</taxon>
        <taxon>Bacteroidales</taxon>
        <taxon>Porphyromonadaceae</taxon>
        <taxon>Porphyromonas</taxon>
    </lineage>
</organism>
<accession>C3J7R0</accession>
<dbReference type="InterPro" id="IPR052574">
    <property type="entry name" value="CDIRP"/>
</dbReference>
<dbReference type="eggNOG" id="COG4886">
    <property type="taxonomic scope" value="Bacteria"/>
</dbReference>
<dbReference type="GO" id="GO:0035591">
    <property type="term" value="F:signaling adaptor activity"/>
    <property type="evidence" value="ECO:0007669"/>
    <property type="project" value="TreeGrafter"/>
</dbReference>
<dbReference type="SUPFAM" id="SSF52058">
    <property type="entry name" value="L domain-like"/>
    <property type="match status" value="1"/>
</dbReference>
<keyword evidence="2" id="KW-0677">Repeat</keyword>
<name>C3J7R0_POREA</name>
<sequence length="558" mass="62103">MNTNGVALSVFSQSSNRSFFLLLLSLLGMIVSSCSPSGGGSEPLPLFTLSDTLVQLEVGMEFTLKVNVPTQEIESEVKDPNIVSIDQRLCIKALAEGSTEILLKYKGSRQVVHVSVVAPAFDQERFPMLPWLKMRVTEEAVKAWEGKHGGEVFLSGKVPDSEDETYITFRINEKSYPFREYFFERGVLVESRVYADDYEEYWTLDEGGKPTPNAQDLISQWGFRFYGYNNENVYPTAVGWSAALRLMCYYGPRIKAGKTFMMFDFFESDEPSVVPDEPKEATFLLTPTPGGPSSLSIMIESLDAFTIDWGDGKKKEYPAGNYELEKTIKGTILGTTLRVVAPNATSFGVFGAKLDDIIIGEASKLEELRLIGSNLQQLDLSKCPALRFLSIGNNKLKSLDLSHNPDLEELHCYKNEISHLNLSSCPKLNLLYAQKNQLQEVDLSANLALRNLALSTNPLRSIDVSRHTLLEELTLSNTQLKTLGALPPLSHLLTLQLARVGLTTEELNAIYTALPDARGIPIADDEKPWKCVLNLREIPNAAKSSLQIARDKGWNIQQ</sequence>
<dbReference type="Gene3D" id="3.80.10.10">
    <property type="entry name" value="Ribonuclease Inhibitor"/>
    <property type="match status" value="1"/>
</dbReference>
<dbReference type="PANTHER" id="PTHR47566:SF1">
    <property type="entry name" value="PROTEIN NUD1"/>
    <property type="match status" value="1"/>
</dbReference>
<dbReference type="Proteomes" id="UP000004295">
    <property type="component" value="Unassembled WGS sequence"/>
</dbReference>
<dbReference type="STRING" id="553175.POREN0001_1151"/>
<gene>
    <name evidence="3" type="ORF">POREN0001_1151</name>
</gene>
<reference evidence="3 4" key="1">
    <citation type="submission" date="2009-04" db="EMBL/GenBank/DDBJ databases">
        <authorList>
            <person name="Sebastian Y."/>
            <person name="Madupu R."/>
            <person name="Durkin A.S."/>
            <person name="Torralba M."/>
            <person name="Methe B."/>
            <person name="Sutton G.G."/>
            <person name="Strausberg R.L."/>
            <person name="Nelson K.E."/>
        </authorList>
    </citation>
    <scope>NUCLEOTIDE SEQUENCE [LARGE SCALE GENOMIC DNA]</scope>
    <source>
        <strain evidence="4">ATCC 35406 / BCRC 14492 / JCM 8526 / NCTC 13058 / HG 370</strain>
    </source>
</reference>
<protein>
    <submittedName>
        <fullName evidence="3">Leucine Rich Repeat protein</fullName>
    </submittedName>
</protein>
<proteinExistence type="predicted"/>
<evidence type="ECO:0000256" key="1">
    <source>
        <dbReference type="ARBA" id="ARBA00022614"/>
    </source>
</evidence>
<dbReference type="GeneID" id="93365473"/>
<dbReference type="RefSeq" id="WP_004332168.1">
    <property type="nucleotide sequence ID" value="NZ_ACNN01000005.1"/>
</dbReference>
<dbReference type="AlphaFoldDB" id="C3J7R0"/>
<evidence type="ECO:0000256" key="2">
    <source>
        <dbReference type="ARBA" id="ARBA00022737"/>
    </source>
</evidence>
<keyword evidence="1" id="KW-0433">Leucine-rich repeat</keyword>
<dbReference type="PANTHER" id="PTHR47566">
    <property type="match status" value="1"/>
</dbReference>